<feature type="transmembrane region" description="Helical" evidence="3">
    <location>
        <begin position="291"/>
        <end position="310"/>
    </location>
</feature>
<evidence type="ECO:0000259" key="4">
    <source>
        <dbReference type="Pfam" id="PF06808"/>
    </source>
</evidence>
<feature type="transmembrane region" description="Helical" evidence="3">
    <location>
        <begin position="322"/>
        <end position="340"/>
    </location>
</feature>
<feature type="transmembrane region" description="Helical" evidence="3">
    <location>
        <begin position="197"/>
        <end position="223"/>
    </location>
</feature>
<dbReference type="InterPro" id="IPR010656">
    <property type="entry name" value="DctM"/>
</dbReference>
<keyword evidence="3" id="KW-0472">Membrane</keyword>
<dbReference type="RefSeq" id="WP_123641325.1">
    <property type="nucleotide sequence ID" value="NZ_ML119082.1"/>
</dbReference>
<dbReference type="PANTHER" id="PTHR43849">
    <property type="entry name" value="BLL3936 PROTEIN"/>
    <property type="match status" value="1"/>
</dbReference>
<dbReference type="EMBL" id="RDRB01000002">
    <property type="protein sequence ID" value="ROU03790.1"/>
    <property type="molecule type" value="Genomic_DNA"/>
</dbReference>
<feature type="transmembrane region" description="Helical" evidence="3">
    <location>
        <begin position="706"/>
        <end position="729"/>
    </location>
</feature>
<feature type="coiled-coil region" evidence="2">
    <location>
        <begin position="118"/>
        <end position="145"/>
    </location>
</feature>
<feature type="transmembrane region" description="Helical" evidence="3">
    <location>
        <begin position="611"/>
        <end position="636"/>
    </location>
</feature>
<feature type="transmembrane region" description="Helical" evidence="3">
    <location>
        <begin position="259"/>
        <end position="279"/>
    </location>
</feature>
<feature type="transmembrane region" description="Helical" evidence="3">
    <location>
        <begin position="165"/>
        <end position="185"/>
    </location>
</feature>
<feature type="transmembrane region" description="Helical" evidence="3">
    <location>
        <begin position="390"/>
        <end position="413"/>
    </location>
</feature>
<keyword evidence="1" id="KW-1003">Cell membrane</keyword>
<sequence length="851" mass="90072">MTDQTSQTDRVLAEGVDEEPVESNRRLFTGRAYRFIAALAFVYAAFHMAALNGLSVSGLIASPWSIQATLAEREAQAGFEELRAALGPEGEAFTGNSMRRLLALAEEVAPTAENTAEITALSTAIETAQAEAAELRRSAREIQSTWADRLPFLPTLPMEPWNFRMVHIAGALVLGFMMFAAHTFPPATAPPTRETRTLTLVAAALAVPALVAGATTIGFVQFLNSGQTMEMGGRVLWMSQSDVPEAFADAYSWVYGREIWWFGVPLLLATFGGIVTGWFERRERDRFAASDLVLGICAVVVAMYLIPIYSTAARNAVGTPQVPIGVAFAATAGSALILELTRRVAGMALVVITGVFLVYTFTAHLLPSILRVEVPYTWQRFFGTVYSDVGILGTTTAVSSTYIILFIIFAAFLQASKVGDYFVNFAFAMAGRARGGPAKVAIFASGLMGMINGTSAGNVVATGSLTIPLMKKVGYKPKTAGAIEAAASTGGQIMPPIMGAGAFIMAEVTGIPYQEIAAAAIIPAILYFVSIYFMVDFEAAKLGMRGMREDELPKLRKLARQVFLFIPIVILIAALFMGYSVIRAGTLATAAAAVVSWLTPYRMGLRSIAKAFEIAGIMSIQIIAVCACAGIIVGVISLTGVGARFSNLLLDLAGVSQLLALFFAMCIAILLGMGMPTTAAYAVAAAVVAPGLVALGIPLLTAHFFVFYFAVVSAITPPVALASYAAAGISGANPMETSVDSFKIGLAAFVVPFMFFYNSALLMDGTWVEILRAGATATVGVYLLAAGVLGWFMGARTVWFLRIGLVLAALSMIEGGWLTDLVGISIAAAVYLVQRLVQPAAGTVLPVRGAD</sequence>
<feature type="domain" description="TRAP C4-dicarboxylate transport system permease DctM subunit" evidence="4">
    <location>
        <begin position="334"/>
        <end position="763"/>
    </location>
</feature>
<evidence type="ECO:0000313" key="5">
    <source>
        <dbReference type="EMBL" id="ROU03790.1"/>
    </source>
</evidence>
<dbReference type="GO" id="GO:0005886">
    <property type="term" value="C:plasma membrane"/>
    <property type="evidence" value="ECO:0007669"/>
    <property type="project" value="UniProtKB-SubCell"/>
</dbReference>
<feature type="transmembrane region" description="Helical" evidence="3">
    <location>
        <begin position="805"/>
        <end position="833"/>
    </location>
</feature>
<protein>
    <submittedName>
        <fullName evidence="5">TRAP transporter fused permease subunit</fullName>
    </submittedName>
</protein>
<comment type="function">
    <text evidence="1">Part of the tripartite ATP-independent periplasmic (TRAP) transport system.</text>
</comment>
<keyword evidence="1" id="KW-0813">Transport</keyword>
<keyword evidence="3" id="KW-0812">Transmembrane</keyword>
<dbReference type="InterPro" id="IPR011853">
    <property type="entry name" value="TRAP_DctM-Dct_fused"/>
</dbReference>
<dbReference type="PANTHER" id="PTHR43849:SF2">
    <property type="entry name" value="BLL3936 PROTEIN"/>
    <property type="match status" value="1"/>
</dbReference>
<reference evidence="5 6" key="1">
    <citation type="submission" date="2018-10" db="EMBL/GenBank/DDBJ databases">
        <title>Histidinibacterium lentulum gen. nov., sp. nov., a marine bacterium from the culture broth of Picochlorum sp. 122.</title>
        <authorList>
            <person name="Wang G."/>
        </authorList>
    </citation>
    <scope>NUCLEOTIDE SEQUENCE [LARGE SCALE GENOMIC DNA]</scope>
    <source>
        <strain evidence="5 6">B17</strain>
    </source>
</reference>
<evidence type="ECO:0000256" key="1">
    <source>
        <dbReference type="RuleBase" id="RU369079"/>
    </source>
</evidence>
<evidence type="ECO:0000313" key="6">
    <source>
        <dbReference type="Proteomes" id="UP000268016"/>
    </source>
</evidence>
<feature type="transmembrane region" description="Helical" evidence="3">
    <location>
        <begin position="35"/>
        <end position="54"/>
    </location>
</feature>
<dbReference type="NCBIfam" id="TIGR02123">
    <property type="entry name" value="TRAP_fused"/>
    <property type="match status" value="1"/>
</dbReference>
<dbReference type="AlphaFoldDB" id="A0A3N2R8J1"/>
<organism evidence="5 6">
    <name type="scientific">Histidinibacterium lentulum</name>
    <dbReference type="NCBI Taxonomy" id="2480588"/>
    <lineage>
        <taxon>Bacteria</taxon>
        <taxon>Pseudomonadati</taxon>
        <taxon>Pseudomonadota</taxon>
        <taxon>Alphaproteobacteria</taxon>
        <taxon>Rhodobacterales</taxon>
        <taxon>Paracoccaceae</taxon>
        <taxon>Histidinibacterium</taxon>
    </lineage>
</organism>
<dbReference type="Pfam" id="PF06808">
    <property type="entry name" value="DctM"/>
    <property type="match status" value="1"/>
</dbReference>
<feature type="transmembrane region" description="Helical" evidence="3">
    <location>
        <begin position="679"/>
        <end position="700"/>
    </location>
</feature>
<feature type="transmembrane region" description="Helical" evidence="3">
    <location>
        <begin position="516"/>
        <end position="537"/>
    </location>
</feature>
<proteinExistence type="predicted"/>
<keyword evidence="2" id="KW-0175">Coiled coil</keyword>
<dbReference type="OrthoDB" id="9759894at2"/>
<feature type="transmembrane region" description="Helical" evidence="3">
    <location>
        <begin position="347"/>
        <end position="370"/>
    </location>
</feature>
<comment type="subcellular location">
    <subcellularLocation>
        <location evidence="1">Cell inner membrane</location>
        <topology evidence="1">Multi-pass membrane protein</topology>
    </subcellularLocation>
</comment>
<feature type="transmembrane region" description="Helical" evidence="3">
    <location>
        <begin position="558"/>
        <end position="576"/>
    </location>
</feature>
<keyword evidence="3" id="KW-1133">Transmembrane helix</keyword>
<name>A0A3N2R8J1_9RHOB</name>
<evidence type="ECO:0000256" key="3">
    <source>
        <dbReference type="SAM" id="Phobius"/>
    </source>
</evidence>
<comment type="caution">
    <text evidence="5">The sequence shown here is derived from an EMBL/GenBank/DDBJ whole genome shotgun (WGS) entry which is preliminary data.</text>
</comment>
<gene>
    <name evidence="5" type="ORF">EAT49_05725</name>
</gene>
<feature type="transmembrane region" description="Helical" evidence="3">
    <location>
        <begin position="741"/>
        <end position="758"/>
    </location>
</feature>
<evidence type="ECO:0000256" key="2">
    <source>
        <dbReference type="SAM" id="Coils"/>
    </source>
</evidence>
<accession>A0A3N2R8J1</accession>
<dbReference type="GO" id="GO:0022857">
    <property type="term" value="F:transmembrane transporter activity"/>
    <property type="evidence" value="ECO:0007669"/>
    <property type="project" value="UniProtKB-UniRule"/>
</dbReference>
<dbReference type="Proteomes" id="UP000268016">
    <property type="component" value="Unassembled WGS sequence"/>
</dbReference>
<feature type="transmembrane region" description="Helical" evidence="3">
    <location>
        <begin position="770"/>
        <end position="793"/>
    </location>
</feature>
<keyword evidence="6" id="KW-1185">Reference proteome</keyword>
<feature type="transmembrane region" description="Helical" evidence="3">
    <location>
        <begin position="648"/>
        <end position="672"/>
    </location>
</feature>
<keyword evidence="1" id="KW-0997">Cell inner membrane</keyword>